<feature type="region of interest" description="Disordered" evidence="1">
    <location>
        <begin position="151"/>
        <end position="180"/>
    </location>
</feature>
<feature type="compositionally biased region" description="Low complexity" evidence="1">
    <location>
        <begin position="884"/>
        <end position="933"/>
    </location>
</feature>
<proteinExistence type="predicted"/>
<name>A0A7E4V649_PANRE</name>
<feature type="region of interest" description="Disordered" evidence="1">
    <location>
        <begin position="283"/>
        <end position="302"/>
    </location>
</feature>
<evidence type="ECO:0000313" key="3">
    <source>
        <dbReference type="WBParaSite" id="Pan_g16995.t2"/>
    </source>
</evidence>
<dbReference type="AlphaFoldDB" id="A0A7E4V649"/>
<evidence type="ECO:0000256" key="1">
    <source>
        <dbReference type="SAM" id="MobiDB-lite"/>
    </source>
</evidence>
<feature type="compositionally biased region" description="Polar residues" evidence="1">
    <location>
        <begin position="544"/>
        <end position="567"/>
    </location>
</feature>
<reference evidence="2" key="1">
    <citation type="journal article" date="2013" name="Genetics">
        <title>The draft genome and transcriptome of Panagrellus redivivus are shaped by the harsh demands of a free-living lifestyle.</title>
        <authorList>
            <person name="Srinivasan J."/>
            <person name="Dillman A.R."/>
            <person name="Macchietto M.G."/>
            <person name="Heikkinen L."/>
            <person name="Lakso M."/>
            <person name="Fracchia K.M."/>
            <person name="Antoshechkin I."/>
            <person name="Mortazavi A."/>
            <person name="Wong G."/>
            <person name="Sternberg P.W."/>
        </authorList>
    </citation>
    <scope>NUCLEOTIDE SEQUENCE [LARGE SCALE GENOMIC DNA]</scope>
    <source>
        <strain evidence="2">MT8872</strain>
    </source>
</reference>
<feature type="compositionally biased region" description="Low complexity" evidence="1">
    <location>
        <begin position="466"/>
        <end position="477"/>
    </location>
</feature>
<sequence>MVESQGSKRQDTVFVLSCNKISEIYPWETIPQGIVDLEREDCHYTSMFDPIMDTAMNYSCAPREYIAGISRVTDTRIQVMCCKMRSRDEANCETTRFGKPIGFDGKVEIELGGKLINGLSIEKNLYQVRFCDLVPRDIDAILTDVRTTTTRKPTTTTTSTTTTTTVTPTTTPVATTTQPPTTIPITQEVVTASSPPAVQVPVEVNQALPVFDEPNVIAPSDDRPSDVKSAKKIPVISVENVPETATVPLSSGVDKVDNAVEEEEEDSEESVLSPQMSEIVTHRPTSVEVPPSPMPKEGVFPTDKDYENMEEAEVELMSTIAELMRVKTIAKNIINKVRSSGVKQQMKQKQQQMAEQLLREIEDENDPDRADELFKQSIEMLNELSEAKAIMSTEEFSKEVLRQSSLEDNDFLEQHPSTNAIETSTRKTAVTFANRLTSKSPSKPLYVSLTSRSGEANDDPFTSVESVSTNTPSVQPVVPSTVTRATKPTADGTTSSPVVFRPRKPAPLPWPMVSQFEKSVEDDVFEIASTPEAILEQSLPASNIPELTTPASELTSTRSYPPITNTMIPLDDDPMHRDSQSTEVVNDASKPALMKIFFKKKSKTNVLKPPVVESEPEEDIIAAATSEDNRRAPPRHHKQESTTLPPLDNFPSPPPQTAAARHRQRVSVSELPKYEVKPKPAKRRPRPPTHILDFDEYEEAIRPSTSFTYSSRSRYASKAAEANKALASNQPYVDEETRLSPFEGSNEARVVPKTTTTPEPYYEEEVYETTTRRSSRPYRYRGRIGNDENSPFEIRRSPLPRGPSPTDSYHKVTLLRSRPTDIEEAVIDLLAEQQKQEPQTEQIVEEHVDMPDGVKTFHPKNKAPMAMPGMAKVETLVPMEENQPESTTSSTNPPTTTEVTTTTTEKVTTTPTTTTSTTTTTTEAPTTTTTEAEVETPIPVENLFPEEEPTATYDPNVFFRTPKVAKTRKPERYLTFCTKDRAIRDSNNMIVACGAEGDVWNPPRCPTGTECFYTHDSTYRICCPVSRG</sequence>
<reference evidence="3" key="2">
    <citation type="submission" date="2020-10" db="UniProtKB">
        <authorList>
            <consortium name="WormBaseParasite"/>
        </authorList>
    </citation>
    <scope>IDENTIFICATION</scope>
</reference>
<evidence type="ECO:0000313" key="2">
    <source>
        <dbReference type="Proteomes" id="UP000492821"/>
    </source>
</evidence>
<organism evidence="2 3">
    <name type="scientific">Panagrellus redivivus</name>
    <name type="common">Microworm</name>
    <dbReference type="NCBI Taxonomy" id="6233"/>
    <lineage>
        <taxon>Eukaryota</taxon>
        <taxon>Metazoa</taxon>
        <taxon>Ecdysozoa</taxon>
        <taxon>Nematoda</taxon>
        <taxon>Chromadorea</taxon>
        <taxon>Rhabditida</taxon>
        <taxon>Tylenchina</taxon>
        <taxon>Panagrolaimomorpha</taxon>
        <taxon>Panagrolaimoidea</taxon>
        <taxon>Panagrolaimidae</taxon>
        <taxon>Panagrellus</taxon>
    </lineage>
</organism>
<protein>
    <submittedName>
        <fullName evidence="3">ZP domain-containing protein</fullName>
    </submittedName>
</protein>
<dbReference type="WBParaSite" id="Pan_g16995.t2">
    <property type="protein sequence ID" value="Pan_g16995.t2"/>
    <property type="gene ID" value="Pan_g16995"/>
</dbReference>
<feature type="region of interest" description="Disordered" evidence="1">
    <location>
        <begin position="451"/>
        <end position="477"/>
    </location>
</feature>
<keyword evidence="2" id="KW-1185">Reference proteome</keyword>
<feature type="region of interest" description="Disordered" evidence="1">
    <location>
        <begin position="763"/>
        <end position="810"/>
    </location>
</feature>
<accession>A0A7E4V649</accession>
<dbReference type="Proteomes" id="UP000492821">
    <property type="component" value="Unassembled WGS sequence"/>
</dbReference>
<feature type="region of interest" description="Disordered" evidence="1">
    <location>
        <begin position="624"/>
        <end position="694"/>
    </location>
</feature>
<feature type="region of interest" description="Disordered" evidence="1">
    <location>
        <begin position="880"/>
        <end position="933"/>
    </location>
</feature>
<feature type="compositionally biased region" description="Basic residues" evidence="1">
    <location>
        <begin position="773"/>
        <end position="782"/>
    </location>
</feature>
<feature type="region of interest" description="Disordered" evidence="1">
    <location>
        <begin position="544"/>
        <end position="586"/>
    </location>
</feature>